<name>A0AAU9V428_EUPED</name>
<sequence length="187" mass="21178">MANKIKFFIITGDPGVGKTTLTKKLCSSLNSKGVKTTGFFTEEIRRNKVREGFDIVTLDGRRGRLARDQSLLPVPVKYTVGKYGVLIHEFENIALSSIKQTDDSQTLLVIDEIGKMEFFSSHFKSRIKEIFSSDSKNIVVATIPVRKSDPLIESIRNNSMARVWTVTRVNRNNVHEDILNEIYLSIK</sequence>
<reference evidence="5" key="1">
    <citation type="submission" date="2022-03" db="EMBL/GenBank/DDBJ databases">
        <authorList>
            <person name="Tunstrom K."/>
        </authorList>
    </citation>
    <scope>NUCLEOTIDE SEQUENCE</scope>
</reference>
<comment type="caution">
    <text evidence="5">The sequence shown here is derived from an EMBL/GenBank/DDBJ whole genome shotgun (WGS) entry which is preliminary data.</text>
</comment>
<evidence type="ECO:0000259" key="4">
    <source>
        <dbReference type="SMART" id="SM00382"/>
    </source>
</evidence>
<dbReference type="GO" id="GO:0017111">
    <property type="term" value="F:ribonucleoside triphosphate phosphatase activity"/>
    <property type="evidence" value="ECO:0007669"/>
    <property type="project" value="InterPro"/>
</dbReference>
<dbReference type="AlphaFoldDB" id="A0AAU9V428"/>
<dbReference type="InterPro" id="IPR027417">
    <property type="entry name" value="P-loop_NTPase"/>
</dbReference>
<dbReference type="InterPro" id="IPR004948">
    <property type="entry name" value="Nuc-triphosphatase_THEP1"/>
</dbReference>
<accession>A0AAU9V428</accession>
<dbReference type="HAMAP" id="MF_00796">
    <property type="entry name" value="NTPase_1"/>
    <property type="match status" value="1"/>
</dbReference>
<dbReference type="PANTHER" id="PTHR43146">
    <property type="entry name" value="CANCER-RELATED NUCLEOSIDE-TRIPHOSPHATASE"/>
    <property type="match status" value="1"/>
</dbReference>
<dbReference type="Proteomes" id="UP001153954">
    <property type="component" value="Unassembled WGS sequence"/>
</dbReference>
<keyword evidence="3" id="KW-0067">ATP-binding</keyword>
<organism evidence="5 6">
    <name type="scientific">Euphydryas editha</name>
    <name type="common">Edith's checkerspot</name>
    <dbReference type="NCBI Taxonomy" id="104508"/>
    <lineage>
        <taxon>Eukaryota</taxon>
        <taxon>Metazoa</taxon>
        <taxon>Ecdysozoa</taxon>
        <taxon>Arthropoda</taxon>
        <taxon>Hexapoda</taxon>
        <taxon>Insecta</taxon>
        <taxon>Pterygota</taxon>
        <taxon>Neoptera</taxon>
        <taxon>Endopterygota</taxon>
        <taxon>Lepidoptera</taxon>
        <taxon>Glossata</taxon>
        <taxon>Ditrysia</taxon>
        <taxon>Papilionoidea</taxon>
        <taxon>Nymphalidae</taxon>
        <taxon>Nymphalinae</taxon>
        <taxon>Euphydryas</taxon>
    </lineage>
</organism>
<keyword evidence="6" id="KW-1185">Reference proteome</keyword>
<evidence type="ECO:0000256" key="3">
    <source>
        <dbReference type="ARBA" id="ARBA00022840"/>
    </source>
</evidence>
<feature type="domain" description="AAA+ ATPase" evidence="4">
    <location>
        <begin position="4"/>
        <end position="170"/>
    </location>
</feature>
<proteinExistence type="inferred from homology"/>
<dbReference type="Gene3D" id="3.40.50.300">
    <property type="entry name" value="P-loop containing nucleotide triphosphate hydrolases"/>
    <property type="match status" value="1"/>
</dbReference>
<evidence type="ECO:0000313" key="6">
    <source>
        <dbReference type="Proteomes" id="UP001153954"/>
    </source>
</evidence>
<gene>
    <name evidence="5" type="ORF">EEDITHA_LOCUS20804</name>
</gene>
<keyword evidence="1" id="KW-0547">Nucleotide-binding</keyword>
<dbReference type="PANTHER" id="PTHR43146:SF1">
    <property type="entry name" value="CANCER-RELATED NUCLEOSIDE-TRIPHOSPHATASE"/>
    <property type="match status" value="1"/>
</dbReference>
<evidence type="ECO:0000313" key="5">
    <source>
        <dbReference type="EMBL" id="CAH2106706.1"/>
    </source>
</evidence>
<dbReference type="SMART" id="SM00382">
    <property type="entry name" value="AAA"/>
    <property type="match status" value="1"/>
</dbReference>
<dbReference type="Pfam" id="PF03266">
    <property type="entry name" value="NTPase_1"/>
    <property type="match status" value="1"/>
</dbReference>
<dbReference type="EMBL" id="CAKOGL010000029">
    <property type="protein sequence ID" value="CAH2106706.1"/>
    <property type="molecule type" value="Genomic_DNA"/>
</dbReference>
<dbReference type="GO" id="GO:0005524">
    <property type="term" value="F:ATP binding"/>
    <property type="evidence" value="ECO:0007669"/>
    <property type="project" value="UniProtKB-KW"/>
</dbReference>
<dbReference type="NCBIfam" id="NF010248">
    <property type="entry name" value="PRK13695.1"/>
    <property type="match status" value="1"/>
</dbReference>
<dbReference type="InterPro" id="IPR003593">
    <property type="entry name" value="AAA+_ATPase"/>
</dbReference>
<evidence type="ECO:0000256" key="1">
    <source>
        <dbReference type="ARBA" id="ARBA00022741"/>
    </source>
</evidence>
<keyword evidence="2" id="KW-0378">Hydrolase</keyword>
<protein>
    <recommendedName>
        <fullName evidence="4">AAA+ ATPase domain-containing protein</fullName>
    </recommendedName>
</protein>
<dbReference type="SUPFAM" id="SSF52540">
    <property type="entry name" value="P-loop containing nucleoside triphosphate hydrolases"/>
    <property type="match status" value="1"/>
</dbReference>
<evidence type="ECO:0000256" key="2">
    <source>
        <dbReference type="ARBA" id="ARBA00022801"/>
    </source>
</evidence>